<keyword evidence="3" id="KW-1185">Reference proteome</keyword>
<evidence type="ECO:0000313" key="2">
    <source>
        <dbReference type="EMBL" id="PRD13621.1"/>
    </source>
</evidence>
<comment type="caution">
    <text evidence="2">The sequence shown here is derived from an EMBL/GenBank/DDBJ whole genome shotgun (WGS) entry which is preliminary data.</text>
</comment>
<gene>
    <name evidence="2" type="ORF">CQW29_20465</name>
</gene>
<dbReference type="AlphaFoldDB" id="A0A2S9I763"/>
<feature type="compositionally biased region" description="Basic residues" evidence="1">
    <location>
        <begin position="23"/>
        <end position="35"/>
    </location>
</feature>
<feature type="compositionally biased region" description="Basic and acidic residues" evidence="1">
    <location>
        <begin position="11"/>
        <end position="22"/>
    </location>
</feature>
<dbReference type="RefSeq" id="WP_105594581.1">
    <property type="nucleotide sequence ID" value="NZ_PDET01000017.1"/>
</dbReference>
<feature type="region of interest" description="Disordered" evidence="1">
    <location>
        <begin position="1"/>
        <end position="41"/>
    </location>
</feature>
<sequence length="347" mass="40203">MPESSAPNHQDVYRPSRRGEANRHRRGTSKTHRHLTPVFTGSVPRGTASKVVACFRQHDWCRNSDLIALRRTGYTPYGRIFDPSFRPKPMRITPRSESREALTALSLVLAANSDYSPDSDYMFEVMLPLEEIARRMNALHVYESGRKAYDVALHALRVLEELDYVVVHRDRDTDSGQNKPVRIFLTERCFTSRGIAVEDIRQWLHKYRQWAVTKGVAHSQREKYERHLLRMARLGMDIDKHHSLKNRLRQIKRWVVSPELRAERRQLENGLGAQLDRHSANLVQLRAAKRDNTPNRTGWMRWVASGQCTTAQQLQAEHAVKALHPQLHLSDPERYYALLLEQAGIPL</sequence>
<protein>
    <submittedName>
        <fullName evidence="2">Replication protein</fullName>
    </submittedName>
</protein>
<dbReference type="EMBL" id="PDET01000017">
    <property type="protein sequence ID" value="PRD13621.1"/>
    <property type="molecule type" value="Genomic_DNA"/>
</dbReference>
<organism evidence="2 3">
    <name type="scientific">Pantoea coffeiphila</name>
    <dbReference type="NCBI Taxonomy" id="1465635"/>
    <lineage>
        <taxon>Bacteria</taxon>
        <taxon>Pseudomonadati</taxon>
        <taxon>Pseudomonadota</taxon>
        <taxon>Gammaproteobacteria</taxon>
        <taxon>Enterobacterales</taxon>
        <taxon>Erwiniaceae</taxon>
        <taxon>Pantoea</taxon>
    </lineage>
</organism>
<evidence type="ECO:0000256" key="1">
    <source>
        <dbReference type="SAM" id="MobiDB-lite"/>
    </source>
</evidence>
<proteinExistence type="predicted"/>
<dbReference type="Proteomes" id="UP000239181">
    <property type="component" value="Unassembled WGS sequence"/>
</dbReference>
<accession>A0A2S9I763</accession>
<dbReference type="OrthoDB" id="6440916at2"/>
<evidence type="ECO:0000313" key="3">
    <source>
        <dbReference type="Proteomes" id="UP000239181"/>
    </source>
</evidence>
<name>A0A2S9I763_9GAMM</name>
<reference evidence="2 3" key="1">
    <citation type="submission" date="2017-10" db="EMBL/GenBank/DDBJ databases">
        <title>Draft genome of two endophytic bacteria isolated from 'guarana' Paullinia cupana (Mart.) Ducke.</title>
        <authorList>
            <person name="Siqueira K.A."/>
            <person name="Liotti R.G."/>
            <person name="Mendes T.A."/>
            <person name="Soares M.A."/>
        </authorList>
    </citation>
    <scope>NUCLEOTIDE SEQUENCE [LARGE SCALE GENOMIC DNA]</scope>
    <source>
        <strain evidence="2 3">342</strain>
    </source>
</reference>